<dbReference type="GO" id="GO:0006508">
    <property type="term" value="P:proteolysis"/>
    <property type="evidence" value="ECO:0007669"/>
    <property type="project" value="UniProtKB-KW"/>
</dbReference>
<evidence type="ECO:0000313" key="7">
    <source>
        <dbReference type="EMBL" id="PHH61961.1"/>
    </source>
</evidence>
<evidence type="ECO:0000256" key="3">
    <source>
        <dbReference type="ARBA" id="ARBA00022801"/>
    </source>
</evidence>
<dbReference type="Pfam" id="PF00082">
    <property type="entry name" value="Peptidase_S8"/>
    <property type="match status" value="1"/>
</dbReference>
<keyword evidence="4" id="KW-0720">Serine protease</keyword>
<evidence type="ECO:0000256" key="5">
    <source>
        <dbReference type="PROSITE-ProRule" id="PRU01240"/>
    </source>
</evidence>
<dbReference type="EMBL" id="NJET01000086">
    <property type="protein sequence ID" value="PHH61961.1"/>
    <property type="molecule type" value="Genomic_DNA"/>
</dbReference>
<comment type="caution">
    <text evidence="5">Lacks conserved residue(s) required for the propagation of feature annotation.</text>
</comment>
<comment type="caution">
    <text evidence="7">The sequence shown here is derived from an EMBL/GenBank/DDBJ whole genome shotgun (WGS) entry which is preliminary data.</text>
</comment>
<dbReference type="InterPro" id="IPR023828">
    <property type="entry name" value="Peptidase_S8_Ser-AS"/>
</dbReference>
<evidence type="ECO:0000259" key="6">
    <source>
        <dbReference type="Pfam" id="PF00082"/>
    </source>
</evidence>
<evidence type="ECO:0000256" key="4">
    <source>
        <dbReference type="ARBA" id="ARBA00022825"/>
    </source>
</evidence>
<comment type="similarity">
    <text evidence="1 5">Belongs to the peptidase S8 family.</text>
</comment>
<feature type="domain" description="Peptidase S8/S53" evidence="6">
    <location>
        <begin position="18"/>
        <end position="145"/>
    </location>
</feature>
<keyword evidence="2" id="KW-0645">Protease</keyword>
<dbReference type="InterPro" id="IPR000209">
    <property type="entry name" value="Peptidase_S8/S53_dom"/>
</dbReference>
<dbReference type="PANTHER" id="PTHR43806">
    <property type="entry name" value="PEPTIDASE S8"/>
    <property type="match status" value="1"/>
</dbReference>
<evidence type="ECO:0000256" key="1">
    <source>
        <dbReference type="ARBA" id="ARBA00011073"/>
    </source>
</evidence>
<protein>
    <recommendedName>
        <fullName evidence="6">Peptidase S8/S53 domain-containing protein</fullName>
    </recommendedName>
</protein>
<proteinExistence type="inferred from homology"/>
<evidence type="ECO:0000256" key="2">
    <source>
        <dbReference type="ARBA" id="ARBA00022670"/>
    </source>
</evidence>
<dbReference type="STRING" id="1399860.A0A2C5Y509"/>
<reference evidence="7 8" key="1">
    <citation type="submission" date="2017-06" db="EMBL/GenBank/DDBJ databases">
        <title>Ant-infecting Ophiocordyceps genomes reveal a high diversity of potential behavioral manipulation genes and a possible major role for enterotoxins.</title>
        <authorList>
            <person name="De Bekker C."/>
            <person name="Evans H.C."/>
            <person name="Brachmann A."/>
            <person name="Hughes D.P."/>
        </authorList>
    </citation>
    <scope>NUCLEOTIDE SEQUENCE [LARGE SCALE GENOMIC DNA]</scope>
    <source>
        <strain evidence="7 8">Map64</strain>
    </source>
</reference>
<keyword evidence="3" id="KW-0378">Hydrolase</keyword>
<dbReference type="GO" id="GO:0004252">
    <property type="term" value="F:serine-type endopeptidase activity"/>
    <property type="evidence" value="ECO:0007669"/>
    <property type="project" value="InterPro"/>
</dbReference>
<evidence type="ECO:0000313" key="8">
    <source>
        <dbReference type="Proteomes" id="UP000226192"/>
    </source>
</evidence>
<dbReference type="InterPro" id="IPR050131">
    <property type="entry name" value="Peptidase_S8_subtilisin-like"/>
</dbReference>
<dbReference type="PANTHER" id="PTHR43806:SF58">
    <property type="entry name" value="ALKALINE PROTEASE 1-RELATED"/>
    <property type="match status" value="1"/>
</dbReference>
<dbReference type="AlphaFoldDB" id="A0A2C5Y509"/>
<dbReference type="InterPro" id="IPR036852">
    <property type="entry name" value="Peptidase_S8/S53_dom_sf"/>
</dbReference>
<dbReference type="PROSITE" id="PS00138">
    <property type="entry name" value="SUBTILASE_SER"/>
    <property type="match status" value="1"/>
</dbReference>
<sequence>MDFVTKDARNQTCPKGIVVNMSLGGAKSQVVNAAADKIIQSGLFLAVAAGNDGQDSAAYSPASAAAACTVGATDMEDQLASYSNIGTGVDVLAPGSNITSTWMGGETNTISGTSMAAPHVAGLAAYFLGMGQKAETLCEFMAKNALKDVVKGVPRDTANLLVNNKAGNSSRGRFD</sequence>
<dbReference type="PROSITE" id="PS51892">
    <property type="entry name" value="SUBTILASE"/>
    <property type="match status" value="1"/>
</dbReference>
<keyword evidence="8" id="KW-1185">Reference proteome</keyword>
<dbReference type="Proteomes" id="UP000226192">
    <property type="component" value="Unassembled WGS sequence"/>
</dbReference>
<accession>A0A2C5Y509</accession>
<dbReference type="Gene3D" id="3.40.50.200">
    <property type="entry name" value="Peptidase S8/S53 domain"/>
    <property type="match status" value="1"/>
</dbReference>
<dbReference type="SUPFAM" id="SSF52743">
    <property type="entry name" value="Subtilisin-like"/>
    <property type="match status" value="1"/>
</dbReference>
<dbReference type="OrthoDB" id="206201at2759"/>
<name>A0A2C5Y509_9HYPO</name>
<gene>
    <name evidence="7" type="ORF">CDD81_7710</name>
</gene>
<organism evidence="7 8">
    <name type="scientific">Ophiocordyceps australis</name>
    <dbReference type="NCBI Taxonomy" id="1399860"/>
    <lineage>
        <taxon>Eukaryota</taxon>
        <taxon>Fungi</taxon>
        <taxon>Dikarya</taxon>
        <taxon>Ascomycota</taxon>
        <taxon>Pezizomycotina</taxon>
        <taxon>Sordariomycetes</taxon>
        <taxon>Hypocreomycetidae</taxon>
        <taxon>Hypocreales</taxon>
        <taxon>Ophiocordycipitaceae</taxon>
        <taxon>Ophiocordyceps</taxon>
    </lineage>
</organism>